<dbReference type="PRINTS" id="PR00190">
    <property type="entry name" value="ACTIN"/>
</dbReference>
<dbReference type="SUPFAM" id="SSF53067">
    <property type="entry name" value="Actin-like ATPase domain"/>
    <property type="match status" value="2"/>
</dbReference>
<evidence type="ECO:0000313" key="2">
    <source>
        <dbReference type="EMBL" id="GEU77331.1"/>
    </source>
</evidence>
<sequence>MEPENPAPQKVRTVVGYPKRNVADSVRLKESYVGDEAMSFRHAGLLDLKRPYPDGKIQSFEDIEIIWLHIFEVLKVDPKKAVLFLTQPHFGHPDGNNTHMITQAFKRLSVKGLIVCNKSVLPMYQTKKLTGLVIDSGEAYTYVTAVYRGHALQDRVLPSPLAGARVTDVLENLRLKQDHVLPKEAIVFENGVFTKGPEVLFEPNLGGVACSGLHKVACELIQQSPEDVRKDLFGHIVLSGGNTLIRGFPARFEKEIKDEYSQYGGKIEDIIVVAPSERDLGAWKGAVEVTKMSNFLEQCISEYDYDVECEAVEQYKHDYGTSQSEATSSGGTIGTIQHGYVITDQTEPQLVSSVTWE</sequence>
<organism evidence="2">
    <name type="scientific">Tanacetum cinerariifolium</name>
    <name type="common">Dalmatian daisy</name>
    <name type="synonym">Chrysanthemum cinerariifolium</name>
    <dbReference type="NCBI Taxonomy" id="118510"/>
    <lineage>
        <taxon>Eukaryota</taxon>
        <taxon>Viridiplantae</taxon>
        <taxon>Streptophyta</taxon>
        <taxon>Embryophyta</taxon>
        <taxon>Tracheophyta</taxon>
        <taxon>Spermatophyta</taxon>
        <taxon>Magnoliopsida</taxon>
        <taxon>eudicotyledons</taxon>
        <taxon>Gunneridae</taxon>
        <taxon>Pentapetalae</taxon>
        <taxon>asterids</taxon>
        <taxon>campanulids</taxon>
        <taxon>Asterales</taxon>
        <taxon>Asteraceae</taxon>
        <taxon>Asteroideae</taxon>
        <taxon>Anthemideae</taxon>
        <taxon>Anthemidinae</taxon>
        <taxon>Tanacetum</taxon>
    </lineage>
</organism>
<comment type="similarity">
    <text evidence="1">Belongs to the actin family.</text>
</comment>
<dbReference type="InterPro" id="IPR004000">
    <property type="entry name" value="Actin"/>
</dbReference>
<accession>A0A6L2MTL3</accession>
<dbReference type="Gene3D" id="3.30.420.40">
    <property type="match status" value="2"/>
</dbReference>
<dbReference type="SMART" id="SM00268">
    <property type="entry name" value="ACTIN"/>
    <property type="match status" value="1"/>
</dbReference>
<gene>
    <name evidence="2" type="ORF">Tci_049309</name>
</gene>
<comment type="caution">
    <text evidence="2">The sequence shown here is derived from an EMBL/GenBank/DDBJ whole genome shotgun (WGS) entry which is preliminary data.</text>
</comment>
<dbReference type="InterPro" id="IPR043129">
    <property type="entry name" value="ATPase_NBD"/>
</dbReference>
<name>A0A6L2MTL3_TANCI</name>
<dbReference type="PANTHER" id="PTHR11937">
    <property type="entry name" value="ACTIN"/>
    <property type="match status" value="1"/>
</dbReference>
<reference evidence="2" key="1">
    <citation type="journal article" date="2019" name="Sci. Rep.">
        <title>Draft genome of Tanacetum cinerariifolium, the natural source of mosquito coil.</title>
        <authorList>
            <person name="Yamashiro T."/>
            <person name="Shiraishi A."/>
            <person name="Satake H."/>
            <person name="Nakayama K."/>
        </authorList>
    </citation>
    <scope>NUCLEOTIDE SEQUENCE</scope>
</reference>
<evidence type="ECO:0000256" key="1">
    <source>
        <dbReference type="RuleBase" id="RU000487"/>
    </source>
</evidence>
<protein>
    <submittedName>
        <fullName evidence="2">Uncharacterized protein</fullName>
    </submittedName>
</protein>
<dbReference type="AlphaFoldDB" id="A0A6L2MTL3"/>
<dbReference type="Pfam" id="PF00022">
    <property type="entry name" value="Actin"/>
    <property type="match status" value="2"/>
</dbReference>
<proteinExistence type="inferred from homology"/>
<dbReference type="EMBL" id="BKCJ010007451">
    <property type="protein sequence ID" value="GEU77331.1"/>
    <property type="molecule type" value="Genomic_DNA"/>
</dbReference>